<proteinExistence type="predicted"/>
<dbReference type="Proteomes" id="UP001243717">
    <property type="component" value="Unassembled WGS sequence"/>
</dbReference>
<feature type="signal peptide" evidence="1">
    <location>
        <begin position="1"/>
        <end position="21"/>
    </location>
</feature>
<dbReference type="EMBL" id="JARXIC010000084">
    <property type="protein sequence ID" value="MDQ8196417.1"/>
    <property type="molecule type" value="Genomic_DNA"/>
</dbReference>
<sequence>MEKKRITCLALILLLSIPAYSDIFCHAEEFSPKCTLIPTKELSQKNQEYVEFLDSIYFLETSFPATKFFIFIDRVSRVAIDDDVVSFVESKDSEKRIKIKVIHPEAFAADNVNFESRKISYLQAIDVACGEVRAVWTIDDGQIYIMPTKIKFEIRNNPPSINPFDS</sequence>
<keyword evidence="3" id="KW-1185">Reference proteome</keyword>
<dbReference type="RefSeq" id="WP_308986849.1">
    <property type="nucleotide sequence ID" value="NZ_JARXIC010000084.1"/>
</dbReference>
<gene>
    <name evidence="2" type="ORF">QEH59_18455</name>
</gene>
<organism evidence="2 3">
    <name type="scientific">Thalassobacterium sedimentorum</name>
    <dbReference type="NCBI Taxonomy" id="3041258"/>
    <lineage>
        <taxon>Bacteria</taxon>
        <taxon>Pseudomonadati</taxon>
        <taxon>Verrucomicrobiota</taxon>
        <taxon>Opitutia</taxon>
        <taxon>Puniceicoccales</taxon>
        <taxon>Coraliomargaritaceae</taxon>
        <taxon>Thalassobacterium</taxon>
    </lineage>
</organism>
<evidence type="ECO:0000256" key="1">
    <source>
        <dbReference type="SAM" id="SignalP"/>
    </source>
</evidence>
<accession>A0ABU1ANW9</accession>
<evidence type="ECO:0000313" key="2">
    <source>
        <dbReference type="EMBL" id="MDQ8196417.1"/>
    </source>
</evidence>
<keyword evidence="1" id="KW-0732">Signal</keyword>
<feature type="chain" id="PRO_5046431854" evidence="1">
    <location>
        <begin position="22"/>
        <end position="166"/>
    </location>
</feature>
<name>A0ABU1ANW9_9BACT</name>
<reference evidence="2 3" key="1">
    <citation type="submission" date="2023-04" db="EMBL/GenBank/DDBJ databases">
        <title>A novel bacteria isolated from coastal sediment.</title>
        <authorList>
            <person name="Liu X.-J."/>
            <person name="Du Z.-J."/>
        </authorList>
    </citation>
    <scope>NUCLEOTIDE SEQUENCE [LARGE SCALE GENOMIC DNA]</scope>
    <source>
        <strain evidence="2 3">SDUM461004</strain>
    </source>
</reference>
<protein>
    <submittedName>
        <fullName evidence="2">Uncharacterized protein</fullName>
    </submittedName>
</protein>
<comment type="caution">
    <text evidence="2">The sequence shown here is derived from an EMBL/GenBank/DDBJ whole genome shotgun (WGS) entry which is preliminary data.</text>
</comment>
<evidence type="ECO:0000313" key="3">
    <source>
        <dbReference type="Proteomes" id="UP001243717"/>
    </source>
</evidence>